<dbReference type="AlphaFoldDB" id="A0AB34JN34"/>
<sequence length="78" mass="9010">MRSQAPMPVVDTLVRMRSQLGMLTHTCRLLEQRMSMVEDMDVQIESSLYQLIETERDIHALIQQKRIQSQHGADASAR</sequence>
<dbReference type="EMBL" id="JBGBPQ010000006">
    <property type="protein sequence ID" value="KAL1523311.1"/>
    <property type="molecule type" value="Genomic_DNA"/>
</dbReference>
<gene>
    <name evidence="1" type="ORF">AB1Y20_018257</name>
</gene>
<protein>
    <submittedName>
        <fullName evidence="1">Uncharacterized protein</fullName>
    </submittedName>
</protein>
<dbReference type="Proteomes" id="UP001515480">
    <property type="component" value="Unassembled WGS sequence"/>
</dbReference>
<accession>A0AB34JN34</accession>
<proteinExistence type="predicted"/>
<keyword evidence="2" id="KW-1185">Reference proteome</keyword>
<comment type="caution">
    <text evidence="1">The sequence shown here is derived from an EMBL/GenBank/DDBJ whole genome shotgun (WGS) entry which is preliminary data.</text>
</comment>
<evidence type="ECO:0000313" key="1">
    <source>
        <dbReference type="EMBL" id="KAL1523311.1"/>
    </source>
</evidence>
<organism evidence="1 2">
    <name type="scientific">Prymnesium parvum</name>
    <name type="common">Toxic golden alga</name>
    <dbReference type="NCBI Taxonomy" id="97485"/>
    <lineage>
        <taxon>Eukaryota</taxon>
        <taxon>Haptista</taxon>
        <taxon>Haptophyta</taxon>
        <taxon>Prymnesiophyceae</taxon>
        <taxon>Prymnesiales</taxon>
        <taxon>Prymnesiaceae</taxon>
        <taxon>Prymnesium</taxon>
    </lineage>
</organism>
<name>A0AB34JN34_PRYPA</name>
<evidence type="ECO:0000313" key="2">
    <source>
        <dbReference type="Proteomes" id="UP001515480"/>
    </source>
</evidence>
<reference evidence="1 2" key="1">
    <citation type="journal article" date="2024" name="Science">
        <title>Giant polyketide synthase enzymes in the biosynthesis of giant marine polyether toxins.</title>
        <authorList>
            <person name="Fallon T.R."/>
            <person name="Shende V.V."/>
            <person name="Wierzbicki I.H."/>
            <person name="Pendleton A.L."/>
            <person name="Watervoot N.F."/>
            <person name="Auber R.P."/>
            <person name="Gonzalez D.J."/>
            <person name="Wisecaver J.H."/>
            <person name="Moore B.S."/>
        </authorList>
    </citation>
    <scope>NUCLEOTIDE SEQUENCE [LARGE SCALE GENOMIC DNA]</scope>
    <source>
        <strain evidence="1 2">12B1</strain>
    </source>
</reference>